<dbReference type="InterPro" id="IPR016181">
    <property type="entry name" value="Acyl_CoA_acyltransferase"/>
</dbReference>
<dbReference type="PANTHER" id="PTHR43800">
    <property type="entry name" value="PEPTIDYL-LYSINE N-ACETYLTRANSFERASE YJAB"/>
    <property type="match status" value="1"/>
</dbReference>
<evidence type="ECO:0000256" key="1">
    <source>
        <dbReference type="ARBA" id="ARBA00022679"/>
    </source>
</evidence>
<evidence type="ECO:0000313" key="4">
    <source>
        <dbReference type="EMBL" id="PPA76946.1"/>
    </source>
</evidence>
<dbReference type="OrthoDB" id="572496at2"/>
<evidence type="ECO:0000313" key="5">
    <source>
        <dbReference type="Proteomes" id="UP000239990"/>
    </source>
</evidence>
<dbReference type="PROSITE" id="PS51186">
    <property type="entry name" value="GNAT"/>
    <property type="match status" value="1"/>
</dbReference>
<gene>
    <name evidence="4" type="ORF">C4E15_09315</name>
</gene>
<dbReference type="PANTHER" id="PTHR43800:SF1">
    <property type="entry name" value="PEPTIDYL-LYSINE N-ACETYLTRANSFERASE YJAB"/>
    <property type="match status" value="1"/>
</dbReference>
<keyword evidence="1 4" id="KW-0808">Transferase</keyword>
<dbReference type="GO" id="GO:0016747">
    <property type="term" value="F:acyltransferase activity, transferring groups other than amino-acyl groups"/>
    <property type="evidence" value="ECO:0007669"/>
    <property type="project" value="InterPro"/>
</dbReference>
<evidence type="ECO:0000256" key="2">
    <source>
        <dbReference type="ARBA" id="ARBA00023315"/>
    </source>
</evidence>
<dbReference type="Proteomes" id="UP000239990">
    <property type="component" value="Unassembled WGS sequence"/>
</dbReference>
<dbReference type="AlphaFoldDB" id="A0A2S5GVF9"/>
<dbReference type="RefSeq" id="WP_104143243.1">
    <property type="nucleotide sequence ID" value="NZ_PREU01000003.1"/>
</dbReference>
<keyword evidence="2" id="KW-0012">Acyltransferase</keyword>
<organism evidence="4 5">
    <name type="scientific">Achromobacter spanius</name>
    <dbReference type="NCBI Taxonomy" id="217203"/>
    <lineage>
        <taxon>Bacteria</taxon>
        <taxon>Pseudomonadati</taxon>
        <taxon>Pseudomonadota</taxon>
        <taxon>Betaproteobacteria</taxon>
        <taxon>Burkholderiales</taxon>
        <taxon>Alcaligenaceae</taxon>
        <taxon>Achromobacter</taxon>
    </lineage>
</organism>
<dbReference type="Pfam" id="PF00583">
    <property type="entry name" value="Acetyltransf_1"/>
    <property type="match status" value="1"/>
</dbReference>
<name>A0A2S5GVF9_9BURK</name>
<dbReference type="InterPro" id="IPR000182">
    <property type="entry name" value="GNAT_dom"/>
</dbReference>
<protein>
    <submittedName>
        <fullName evidence="4">GNAT family N-acetyltransferase</fullName>
    </submittedName>
</protein>
<accession>A0A2S5GVF9</accession>
<comment type="caution">
    <text evidence="4">The sequence shown here is derived from an EMBL/GenBank/DDBJ whole genome shotgun (WGS) entry which is preliminary data.</text>
</comment>
<dbReference type="SUPFAM" id="SSF55729">
    <property type="entry name" value="Acyl-CoA N-acyltransferases (Nat)"/>
    <property type="match status" value="1"/>
</dbReference>
<dbReference type="CDD" id="cd04301">
    <property type="entry name" value="NAT_SF"/>
    <property type="match status" value="1"/>
</dbReference>
<sequence length="173" mass="18809">MIRLAHSCDLARLADIERSAAQRFLGTDMAWAADGDTLPLDTLRQALAAGLLWVAVGGERLCGFALAMPVDGDLYLAEMSVAMPEQGRGLGRALMRAVLDHARQADRYRAVVLTTDLHLPWNAPFYRRLGFDVVAPSYSSGLQARLQAEAAAGFDPARRCAMAYPLAQRPVQP</sequence>
<evidence type="ECO:0000259" key="3">
    <source>
        <dbReference type="PROSITE" id="PS51186"/>
    </source>
</evidence>
<proteinExistence type="predicted"/>
<reference evidence="4 5" key="1">
    <citation type="submission" date="2018-02" db="EMBL/GenBank/DDBJ databases">
        <title>Draft Genome of Achromobacter spanius stain 6.</title>
        <authorList>
            <person name="Gunasekera T.S."/>
            <person name="Radwan O."/>
            <person name="Ruiz O.N."/>
        </authorList>
    </citation>
    <scope>NUCLEOTIDE SEQUENCE [LARGE SCALE GENOMIC DNA]</scope>
    <source>
        <strain evidence="4 5">6</strain>
    </source>
</reference>
<feature type="domain" description="N-acetyltransferase" evidence="3">
    <location>
        <begin position="1"/>
        <end position="149"/>
    </location>
</feature>
<dbReference type="EMBL" id="PREU01000003">
    <property type="protein sequence ID" value="PPA76946.1"/>
    <property type="molecule type" value="Genomic_DNA"/>
</dbReference>
<dbReference type="Gene3D" id="3.40.630.30">
    <property type="match status" value="1"/>
</dbReference>